<protein>
    <submittedName>
        <fullName evidence="2">Putative lipoprotein</fullName>
    </submittedName>
</protein>
<dbReference type="PATRIC" id="fig|1133568.3.peg.231"/>
<gene>
    <name evidence="2" type="ORF">B2904_orf234</name>
</gene>
<name>J9UAU7_BRAPL</name>
<feature type="domain" description="Lipoprotein LPP20-like" evidence="1">
    <location>
        <begin position="25"/>
        <end position="126"/>
    </location>
</feature>
<dbReference type="Proteomes" id="UP000007346">
    <property type="component" value="Chromosome"/>
</dbReference>
<keyword evidence="2" id="KW-0449">Lipoprotein</keyword>
<dbReference type="Pfam" id="PF02169">
    <property type="entry name" value="LPP20"/>
    <property type="match status" value="1"/>
</dbReference>
<reference evidence="2 3" key="1">
    <citation type="journal article" date="2012" name="BMC Genomics">
        <title>Comparative genomics of Brachyspira pilosicoli strains: genome rearrangements, reductions and correlation of genetic compliment with phenotypic diversity.</title>
        <authorList>
            <person name="Mappley L.J."/>
            <person name="Black M.L."/>
            <person name="Abuoun M."/>
            <person name="Darby A.C."/>
            <person name="Woodward M.J."/>
            <person name="Parkhill J."/>
            <person name="Turner A.K."/>
            <person name="Bellgard M.I."/>
            <person name="La T."/>
            <person name="Phillips N.D."/>
            <person name="La Ragione R.M."/>
            <person name="Hampson D.J."/>
        </authorList>
    </citation>
    <scope>NUCLEOTIDE SEQUENCE [LARGE SCALE GENOMIC DNA]</scope>
    <source>
        <strain evidence="2">B2904</strain>
    </source>
</reference>
<organism evidence="2 3">
    <name type="scientific">Brachyspira pilosicoli B2904</name>
    <dbReference type="NCBI Taxonomy" id="1133568"/>
    <lineage>
        <taxon>Bacteria</taxon>
        <taxon>Pseudomonadati</taxon>
        <taxon>Spirochaetota</taxon>
        <taxon>Spirochaetia</taxon>
        <taxon>Brachyspirales</taxon>
        <taxon>Brachyspiraceae</taxon>
        <taxon>Brachyspira</taxon>
    </lineage>
</organism>
<dbReference type="InterPro" id="IPR024952">
    <property type="entry name" value="LPP20-like_dom"/>
</dbReference>
<sequence>MMLKRIILLFFLFFVENIIIYAKTPEWITNPNKIYSKDIYEFGIGEGKEEKEAENNAFSSLAKVFGMSVKNDTKAQQRLVKNAQGVEDTAVLEDNITVEAQHDLINVRIVERYYDSKRKKYYALAAMNKRETVPLIEKKIKENIETIKSYISKSEAEKDPLHKYSLVDMAYMVSQKNDSFKQQLMILDSSQKVEIESAYQSHNLESMRNNIIKNMTFYVENSELFESVKLVIEQMLSDFGLKVSKNNPTYIFKENISYNGNDTGYGLYILNYTLLIELVDTNNKRLTSFTFKGKEVGANEEAAKKVVASKLSKNIKDSLTKEFGDFLNTMIE</sequence>
<dbReference type="KEGG" id="bpj:B2904_orf234"/>
<dbReference type="HOGENOM" id="CLU_846488_0_0_12"/>
<dbReference type="Gene3D" id="3.10.28.20">
    <property type="entry name" value="Acetamidase/Formamidase-like domains"/>
    <property type="match status" value="1"/>
</dbReference>
<proteinExistence type="predicted"/>
<evidence type="ECO:0000313" key="2">
    <source>
        <dbReference type="EMBL" id="AFR69591.1"/>
    </source>
</evidence>
<evidence type="ECO:0000313" key="3">
    <source>
        <dbReference type="Proteomes" id="UP000007346"/>
    </source>
</evidence>
<accession>J9UAU7</accession>
<evidence type="ECO:0000259" key="1">
    <source>
        <dbReference type="Pfam" id="PF02169"/>
    </source>
</evidence>
<dbReference type="RefSeq" id="WP_014935219.1">
    <property type="nucleotide sequence ID" value="NC_018607.1"/>
</dbReference>
<dbReference type="AlphaFoldDB" id="J9UAU7"/>
<dbReference type="EMBL" id="CP003490">
    <property type="protein sequence ID" value="AFR69591.1"/>
    <property type="molecule type" value="Genomic_DNA"/>
</dbReference>